<evidence type="ECO:0000256" key="1">
    <source>
        <dbReference type="ARBA" id="ARBA00004651"/>
    </source>
</evidence>
<evidence type="ECO:0000259" key="10">
    <source>
        <dbReference type="PROSITE" id="PS50929"/>
    </source>
</evidence>
<keyword evidence="3" id="KW-0547">Nucleotide-binding</keyword>
<keyword evidence="13" id="KW-1185">Reference proteome</keyword>
<dbReference type="InterPro" id="IPR003439">
    <property type="entry name" value="ABC_transporter-like_ATP-bd"/>
</dbReference>
<dbReference type="InterPro" id="IPR017871">
    <property type="entry name" value="ABC_transporter-like_CS"/>
</dbReference>
<dbReference type="PROSITE" id="PS50990">
    <property type="entry name" value="PEPTIDASE_C39"/>
    <property type="match status" value="1"/>
</dbReference>
<dbReference type="Gene3D" id="3.40.50.300">
    <property type="entry name" value="P-loop containing nucleotide triphosphate hydrolases"/>
    <property type="match status" value="1"/>
</dbReference>
<name>A0A506UR34_9PROT</name>
<feature type="domain" description="ABC transporter" evidence="9">
    <location>
        <begin position="507"/>
        <end position="738"/>
    </location>
</feature>
<protein>
    <submittedName>
        <fullName evidence="12">Peptidase domain-containing ABC transporter</fullName>
    </submittedName>
</protein>
<dbReference type="GO" id="GO:0005524">
    <property type="term" value="F:ATP binding"/>
    <property type="evidence" value="ECO:0007669"/>
    <property type="project" value="UniProtKB-KW"/>
</dbReference>
<dbReference type="Pfam" id="PF00005">
    <property type="entry name" value="ABC_tran"/>
    <property type="match status" value="1"/>
</dbReference>
<keyword evidence="4" id="KW-0067">ATP-binding</keyword>
<keyword evidence="6 8" id="KW-0472">Membrane</keyword>
<evidence type="ECO:0000259" key="9">
    <source>
        <dbReference type="PROSITE" id="PS50893"/>
    </source>
</evidence>
<dbReference type="Proteomes" id="UP000315037">
    <property type="component" value="Unassembled WGS sequence"/>
</dbReference>
<dbReference type="InterPro" id="IPR003593">
    <property type="entry name" value="AAA+_ATPase"/>
</dbReference>
<feature type="transmembrane region" description="Helical" evidence="8">
    <location>
        <begin position="163"/>
        <end position="184"/>
    </location>
</feature>
<dbReference type="PROSITE" id="PS00211">
    <property type="entry name" value="ABC_TRANSPORTER_1"/>
    <property type="match status" value="1"/>
</dbReference>
<dbReference type="InterPro" id="IPR027417">
    <property type="entry name" value="P-loop_NTPase"/>
</dbReference>
<sequence length="758" mass="82446">MLKPIVTSFRKKIPTILQSENAECGLACLAMILNAHGHLIDISTLRRQAGLSGSGLTLRTLIHLAGRFDLQARPLKLDLDSLSKLSVPCILHWDFNHFVVLVKAGDKYVEIIDPGQGPRKLTYPEVSKHFTGVALELTPTAKFEKRDDRHLLSIRDMFRHVGALKGTLLALGALSLGLEVIALINPMLSQVIIDEVLTTSDHSLLWTIAVGMGILLLVQAVISTFRSWTVMLMSTRISIQWNVSLLSHLLGLPQDYFSKRGAGDILSRFGSLGAIQQAFTTDVVQVIMDGLMAVGMLVMIIIYGQWLALVVGASSLIDIMIRVIYYGPYREMSQEVLVHDAARQGQFLETLRGIRSIKLLGLEEKRKVGWVNKLIDSINAKFKIQRYDLIFSRANDIIFGFDRLLMLILGASMVLDGSMTVGVLVAFLSYRDQFSSRLGNLISAAFKIRNLKVHTDRLSDIALAKSETNEGEVDLVPSDGSPGPDGTSGMKLLPQGPPPEVEGVPLLECRNLGYRYGKEDSWVFKDLNLTIEAGESLAITGPSGCGKSTLLSILMGMSHPEEGEIYWNGQALGPNNIEAYRSQIAGVLQDDILLSGSIAENIAGFADNIDMPWVEECAKNAQILDDIKRMPMGFETLVGEMGSTLSGGQRQRMILARALYRRPKILFLDEATSNLDSERERKISSFLDELKITRVIVAHRLETIENASVRLNLGALVGGGAAAQPGANAPRPPAGGAPSPQAPSAPGPTAGGLSGSPA</sequence>
<dbReference type="PROSITE" id="PS50893">
    <property type="entry name" value="ABC_TRANSPORTER_2"/>
    <property type="match status" value="1"/>
</dbReference>
<evidence type="ECO:0000256" key="3">
    <source>
        <dbReference type="ARBA" id="ARBA00022741"/>
    </source>
</evidence>
<dbReference type="InterPro" id="IPR036640">
    <property type="entry name" value="ABC1_TM_sf"/>
</dbReference>
<dbReference type="AlphaFoldDB" id="A0A506UR34"/>
<keyword evidence="5 8" id="KW-1133">Transmembrane helix</keyword>
<dbReference type="GO" id="GO:0140359">
    <property type="term" value="F:ABC-type transporter activity"/>
    <property type="evidence" value="ECO:0007669"/>
    <property type="project" value="InterPro"/>
</dbReference>
<dbReference type="GO" id="GO:0016887">
    <property type="term" value="F:ATP hydrolysis activity"/>
    <property type="evidence" value="ECO:0007669"/>
    <property type="project" value="InterPro"/>
</dbReference>
<evidence type="ECO:0000256" key="8">
    <source>
        <dbReference type="SAM" id="Phobius"/>
    </source>
</evidence>
<evidence type="ECO:0000313" key="13">
    <source>
        <dbReference type="Proteomes" id="UP000315037"/>
    </source>
</evidence>
<dbReference type="InterPro" id="IPR011527">
    <property type="entry name" value="ABC1_TM_dom"/>
</dbReference>
<comment type="subcellular location">
    <subcellularLocation>
        <location evidence="1">Cell membrane</location>
        <topology evidence="1">Multi-pass membrane protein</topology>
    </subcellularLocation>
</comment>
<organism evidence="12 13">
    <name type="scientific">Oecophyllibacter saccharovorans</name>
    <dbReference type="NCBI Taxonomy" id="2558360"/>
    <lineage>
        <taxon>Bacteria</taxon>
        <taxon>Pseudomonadati</taxon>
        <taxon>Pseudomonadota</taxon>
        <taxon>Alphaproteobacteria</taxon>
        <taxon>Acetobacterales</taxon>
        <taxon>Acetobacteraceae</taxon>
        <taxon>Oecophyllibacter</taxon>
    </lineage>
</organism>
<accession>A0A506UR34</accession>
<dbReference type="Gene3D" id="3.90.70.10">
    <property type="entry name" value="Cysteine proteinases"/>
    <property type="match status" value="1"/>
</dbReference>
<dbReference type="InterPro" id="IPR005074">
    <property type="entry name" value="Peptidase_C39"/>
</dbReference>
<evidence type="ECO:0000256" key="5">
    <source>
        <dbReference type="ARBA" id="ARBA00022989"/>
    </source>
</evidence>
<reference evidence="12 13" key="1">
    <citation type="submission" date="2019-03" db="EMBL/GenBank/DDBJ databases">
        <title>The complete genome sequence of Neokomagataea sp. Jb2 NBRC113641.</title>
        <authorList>
            <person name="Chua K.-O."/>
            <person name="Chan K.-G."/>
            <person name="See-Too W.-S."/>
        </authorList>
    </citation>
    <scope>NUCLEOTIDE SEQUENCE [LARGE SCALE GENOMIC DNA]</scope>
    <source>
        <strain evidence="12 13">Jb2</strain>
    </source>
</reference>
<dbReference type="CDD" id="cd18567">
    <property type="entry name" value="ABC_6TM_CvaB_RaxB_like"/>
    <property type="match status" value="1"/>
</dbReference>
<dbReference type="EMBL" id="SORZ01000001">
    <property type="protein sequence ID" value="TPW35817.1"/>
    <property type="molecule type" value="Genomic_DNA"/>
</dbReference>
<feature type="compositionally biased region" description="Pro residues" evidence="7">
    <location>
        <begin position="730"/>
        <end position="746"/>
    </location>
</feature>
<dbReference type="SUPFAM" id="SSF90123">
    <property type="entry name" value="ABC transporter transmembrane region"/>
    <property type="match status" value="1"/>
</dbReference>
<feature type="transmembrane region" description="Helical" evidence="8">
    <location>
        <begin position="283"/>
        <end position="302"/>
    </location>
</feature>
<evidence type="ECO:0000313" key="12">
    <source>
        <dbReference type="EMBL" id="TPW35817.1"/>
    </source>
</evidence>
<gene>
    <name evidence="12" type="ORF">E3202_02470</name>
</gene>
<comment type="caution">
    <text evidence="12">The sequence shown here is derived from an EMBL/GenBank/DDBJ whole genome shotgun (WGS) entry which is preliminary data.</text>
</comment>
<feature type="compositionally biased region" description="Low complexity" evidence="7">
    <location>
        <begin position="477"/>
        <end position="494"/>
    </location>
</feature>
<feature type="domain" description="Peptidase C39" evidence="11">
    <location>
        <begin position="18"/>
        <end position="137"/>
    </location>
</feature>
<dbReference type="RefSeq" id="WP_165600250.1">
    <property type="nucleotide sequence ID" value="NZ_SORZ01000001.1"/>
</dbReference>
<dbReference type="GO" id="GO:0008233">
    <property type="term" value="F:peptidase activity"/>
    <property type="evidence" value="ECO:0007669"/>
    <property type="project" value="InterPro"/>
</dbReference>
<evidence type="ECO:0000256" key="4">
    <source>
        <dbReference type="ARBA" id="ARBA00022840"/>
    </source>
</evidence>
<dbReference type="PROSITE" id="PS50929">
    <property type="entry name" value="ABC_TM1F"/>
    <property type="match status" value="1"/>
</dbReference>
<dbReference type="PANTHER" id="PTHR24221">
    <property type="entry name" value="ATP-BINDING CASSETTE SUB-FAMILY B"/>
    <property type="match status" value="1"/>
</dbReference>
<feature type="region of interest" description="Disordered" evidence="7">
    <location>
        <begin position="469"/>
        <end position="497"/>
    </location>
</feature>
<evidence type="ECO:0000256" key="7">
    <source>
        <dbReference type="SAM" id="MobiDB-lite"/>
    </source>
</evidence>
<feature type="compositionally biased region" description="Gly residues" evidence="7">
    <location>
        <begin position="749"/>
        <end position="758"/>
    </location>
</feature>
<dbReference type="GO" id="GO:0006508">
    <property type="term" value="P:proteolysis"/>
    <property type="evidence" value="ECO:0007669"/>
    <property type="project" value="InterPro"/>
</dbReference>
<dbReference type="Pfam" id="PF03412">
    <property type="entry name" value="Peptidase_C39"/>
    <property type="match status" value="1"/>
</dbReference>
<dbReference type="GO" id="GO:0034040">
    <property type="term" value="F:ATPase-coupled lipid transmembrane transporter activity"/>
    <property type="evidence" value="ECO:0007669"/>
    <property type="project" value="TreeGrafter"/>
</dbReference>
<dbReference type="SMART" id="SM00382">
    <property type="entry name" value="AAA"/>
    <property type="match status" value="1"/>
</dbReference>
<feature type="domain" description="ABC transmembrane type-1" evidence="10">
    <location>
        <begin position="169"/>
        <end position="450"/>
    </location>
</feature>
<dbReference type="SUPFAM" id="SSF52540">
    <property type="entry name" value="P-loop containing nucleoside triphosphate hydrolases"/>
    <property type="match status" value="1"/>
</dbReference>
<dbReference type="Gene3D" id="1.20.1560.10">
    <property type="entry name" value="ABC transporter type 1, transmembrane domain"/>
    <property type="match status" value="1"/>
</dbReference>
<evidence type="ECO:0000256" key="6">
    <source>
        <dbReference type="ARBA" id="ARBA00023136"/>
    </source>
</evidence>
<dbReference type="PANTHER" id="PTHR24221:SF606">
    <property type="entry name" value="COLICIN V SECRETION-PROCESSING ATP-BINDING PROTEIN"/>
    <property type="match status" value="1"/>
</dbReference>
<proteinExistence type="predicted"/>
<dbReference type="GO" id="GO:0005886">
    <property type="term" value="C:plasma membrane"/>
    <property type="evidence" value="ECO:0007669"/>
    <property type="project" value="UniProtKB-SubCell"/>
</dbReference>
<feature type="transmembrane region" description="Helical" evidence="8">
    <location>
        <begin position="204"/>
        <end position="225"/>
    </location>
</feature>
<dbReference type="Pfam" id="PF00664">
    <property type="entry name" value="ABC_membrane"/>
    <property type="match status" value="1"/>
</dbReference>
<evidence type="ECO:0000259" key="11">
    <source>
        <dbReference type="PROSITE" id="PS50990"/>
    </source>
</evidence>
<keyword evidence="2 8" id="KW-0812">Transmembrane</keyword>
<dbReference type="InterPro" id="IPR039421">
    <property type="entry name" value="Type_1_exporter"/>
</dbReference>
<feature type="region of interest" description="Disordered" evidence="7">
    <location>
        <begin position="720"/>
        <end position="758"/>
    </location>
</feature>
<evidence type="ECO:0000256" key="2">
    <source>
        <dbReference type="ARBA" id="ARBA00022692"/>
    </source>
</evidence>